<dbReference type="InterPro" id="IPR032466">
    <property type="entry name" value="Metal_Hydrolase"/>
</dbReference>
<organism evidence="3 4">
    <name type="scientific">Mucilaginibacter glaciei</name>
    <dbReference type="NCBI Taxonomy" id="2772109"/>
    <lineage>
        <taxon>Bacteria</taxon>
        <taxon>Pseudomonadati</taxon>
        <taxon>Bacteroidota</taxon>
        <taxon>Sphingobacteriia</taxon>
        <taxon>Sphingobacteriales</taxon>
        <taxon>Sphingobacteriaceae</taxon>
        <taxon>Mucilaginibacter</taxon>
    </lineage>
</organism>
<dbReference type="Gene3D" id="2.30.40.10">
    <property type="entry name" value="Urease, subunit C, domain 1"/>
    <property type="match status" value="1"/>
</dbReference>
<evidence type="ECO:0000259" key="2">
    <source>
        <dbReference type="Pfam" id="PF01979"/>
    </source>
</evidence>
<dbReference type="GO" id="GO:0016810">
    <property type="term" value="F:hydrolase activity, acting on carbon-nitrogen (but not peptide) bonds"/>
    <property type="evidence" value="ECO:0007669"/>
    <property type="project" value="InterPro"/>
</dbReference>
<gene>
    <name evidence="3" type="ORF">IDJ76_10995</name>
</gene>
<reference evidence="3" key="1">
    <citation type="submission" date="2020-09" db="EMBL/GenBank/DDBJ databases">
        <title>Novel species of Mucilaginibacter isolated from a glacier on the Tibetan Plateau.</title>
        <authorList>
            <person name="Liu Q."/>
            <person name="Xin Y.-H."/>
        </authorList>
    </citation>
    <scope>NUCLEOTIDE SEQUENCE</scope>
    <source>
        <strain evidence="3">ZB1P21</strain>
    </source>
</reference>
<dbReference type="InterPro" id="IPR051781">
    <property type="entry name" value="Metallo-dep_Hydrolase"/>
</dbReference>
<dbReference type="Pfam" id="PF01979">
    <property type="entry name" value="Amidohydro_1"/>
    <property type="match status" value="2"/>
</dbReference>
<dbReference type="InterPro" id="IPR011059">
    <property type="entry name" value="Metal-dep_hydrolase_composite"/>
</dbReference>
<sequence>MKKLLLFCFSLLTFHLSYSQETFPVNGAWDIRPGAYAFTNATIVTSADASIKNGTLLVKDRVIEAVGADVKVPKGYVVVDLKGKFIYPGLIDAYTTYGMPEAPRQAFAAGGFGGGRASVPVSTKPGAYGWNEAIKPEMNAKTVFHVNASAAEALKKNGFSTVQSLIHDGIARGTSITVSLGDERDNFVMLNDNTAAHYSFSKGTAATNYPSSLMGSIALLRQTYYDASWYKTQKNEYNISLDEFNRTQNLPQIFEVSDPQSILRATKIAKEFGKTYIYKTDGLEYQRIAAVKATGASLIIPLTFPAAFDVEDALDARTISYEQLKGWELAPTNPATLEKAGVKFAITSYGIANARDFWTNIRTAITYGLTEKQALNALTTVPAEMLGVSDKVGTLAKGKMASFLITSDSLFKAENVIYENWVEGRQYVVSKMDVADLRGNYTLTGDGFANTTVKIGGTPGTYDVNIERTGADSTKARGTITRTGDDISIYFNYRAKPAGVIRLAGHISSVSPLTIRGNAILPDGSESAFSAVYASAAPAAQANRPAPKPNITVGQVIYPFTAYGNTEAPKVETVLFKNGTVWTNEKEGILQNADVLIENGKIKAVGKNLSAAGAKVIDATGKHITTGIVDEHSHIAATGGINEGTQSVTSEVRIADVIDAEDINIYRQLAGGVTTSHILHGSANAIGGQTQLIKMRWGKLPEEMKFEGSDGFIKFALGENVKGSNNNIQFGQVLRFPQTRMGVEEVYVDAFTRAKEYKAARAVKGSTTRRDLELDALSEILDSKRFITCHSYVQSEINMLMHVADSMGFKINTFTHILEGYKVADKMKAHNIAGSTFSDWWAYKNEVAEAIPYNGKLMHEVGLVTGFNSDDAEMARRLNQEAGKAVTYGHMSQEEALKLVTLNPAKMLHVDNRIGSLKAGKDADVVLWSANPLSIYAVVEKTYVDGIPYWDLSQSAAKQKAITNETARIVQKMLETKNAGANTQRPGPGRRPRLYECESLEEDNFVIADEYTEMEKVRSAERKAAKIK</sequence>
<evidence type="ECO:0000256" key="1">
    <source>
        <dbReference type="SAM" id="SignalP"/>
    </source>
</evidence>
<dbReference type="SUPFAM" id="SSF51338">
    <property type="entry name" value="Composite domain of metallo-dependent hydrolases"/>
    <property type="match status" value="2"/>
</dbReference>
<dbReference type="RefSeq" id="WP_191163363.1">
    <property type="nucleotide sequence ID" value="NZ_JACWMX010000004.1"/>
</dbReference>
<proteinExistence type="predicted"/>
<dbReference type="AlphaFoldDB" id="A0A926S208"/>
<keyword evidence="4" id="KW-1185">Reference proteome</keyword>
<protein>
    <submittedName>
        <fullName evidence="3">Amidohydrolase family protein</fullName>
    </submittedName>
</protein>
<dbReference type="Gene3D" id="3.20.20.140">
    <property type="entry name" value="Metal-dependent hydrolases"/>
    <property type="match status" value="2"/>
</dbReference>
<feature type="domain" description="Amidohydrolase-related" evidence="2">
    <location>
        <begin position="337"/>
        <end position="411"/>
    </location>
</feature>
<dbReference type="Proteomes" id="UP000619078">
    <property type="component" value="Unassembled WGS sequence"/>
</dbReference>
<dbReference type="PANTHER" id="PTHR43135">
    <property type="entry name" value="ALPHA-D-RIBOSE 1-METHYLPHOSPHONATE 5-TRIPHOSPHATE DIPHOSPHATASE"/>
    <property type="match status" value="1"/>
</dbReference>
<feature type="chain" id="PRO_5037197794" evidence="1">
    <location>
        <begin position="20"/>
        <end position="1028"/>
    </location>
</feature>
<comment type="caution">
    <text evidence="3">The sequence shown here is derived from an EMBL/GenBank/DDBJ whole genome shotgun (WGS) entry which is preliminary data.</text>
</comment>
<feature type="signal peptide" evidence="1">
    <location>
        <begin position="1"/>
        <end position="19"/>
    </location>
</feature>
<name>A0A926S208_9SPHI</name>
<keyword evidence="1" id="KW-0732">Signal</keyword>
<dbReference type="InterPro" id="IPR006680">
    <property type="entry name" value="Amidohydro-rel"/>
</dbReference>
<evidence type="ECO:0000313" key="3">
    <source>
        <dbReference type="EMBL" id="MBD1393623.1"/>
    </source>
</evidence>
<accession>A0A926S208</accession>
<dbReference type="PANTHER" id="PTHR43135:SF3">
    <property type="entry name" value="ALPHA-D-RIBOSE 1-METHYLPHOSPHONATE 5-TRIPHOSPHATE DIPHOSPHATASE"/>
    <property type="match status" value="1"/>
</dbReference>
<dbReference type="SUPFAM" id="SSF51556">
    <property type="entry name" value="Metallo-dependent hydrolases"/>
    <property type="match status" value="2"/>
</dbReference>
<dbReference type="EMBL" id="JACWMX010000004">
    <property type="protein sequence ID" value="MBD1393623.1"/>
    <property type="molecule type" value="Genomic_DNA"/>
</dbReference>
<feature type="domain" description="Amidohydrolase-related" evidence="2">
    <location>
        <begin position="849"/>
        <end position="941"/>
    </location>
</feature>
<evidence type="ECO:0000313" key="4">
    <source>
        <dbReference type="Proteomes" id="UP000619078"/>
    </source>
</evidence>